<accession>A0ABQ5NGK9</accession>
<dbReference type="InterPro" id="IPR009057">
    <property type="entry name" value="Homeodomain-like_sf"/>
</dbReference>
<evidence type="ECO:0000259" key="1">
    <source>
        <dbReference type="Pfam" id="PF08765"/>
    </source>
</evidence>
<organism evidence="2 3">
    <name type="scientific">Lysinibacillus piscis</name>
    <dbReference type="NCBI Taxonomy" id="2518931"/>
    <lineage>
        <taxon>Bacteria</taxon>
        <taxon>Bacillati</taxon>
        <taxon>Bacillota</taxon>
        <taxon>Bacilli</taxon>
        <taxon>Bacillales</taxon>
        <taxon>Bacillaceae</taxon>
        <taxon>Lysinibacillus</taxon>
    </lineage>
</organism>
<reference evidence="2" key="1">
    <citation type="submission" date="2022-08" db="EMBL/GenBank/DDBJ databases">
        <title>Draft genome sequence of Lysinibacillus sp. strain KH24.</title>
        <authorList>
            <person name="Kanbe H."/>
            <person name="Itoh H."/>
        </authorList>
    </citation>
    <scope>NUCLEOTIDE SEQUENCE</scope>
    <source>
        <strain evidence="2">KH24</strain>
    </source>
</reference>
<comment type="caution">
    <text evidence="2">The sequence shown here is derived from an EMBL/GenBank/DDBJ whole genome shotgun (WGS) entry which is preliminary data.</text>
</comment>
<dbReference type="PANTHER" id="PTHR37812">
    <property type="entry name" value="MU-LIKE PROPHAGE FLUMU PROTEIN C"/>
    <property type="match status" value="1"/>
</dbReference>
<gene>
    <name evidence="2" type="ORF">LYSBPC_06370</name>
</gene>
<dbReference type="PANTHER" id="PTHR37812:SF1">
    <property type="entry name" value="MU-LIKE PROPHAGE FLUMU PROTEIN C"/>
    <property type="match status" value="1"/>
</dbReference>
<dbReference type="Gene3D" id="1.10.10.60">
    <property type="entry name" value="Homeodomain-like"/>
    <property type="match status" value="1"/>
</dbReference>
<name>A0ABQ5NGK9_9BACI</name>
<protein>
    <recommendedName>
        <fullName evidence="1">Mor transcription activator domain-containing protein</fullName>
    </recommendedName>
</protein>
<dbReference type="Proteomes" id="UP001065593">
    <property type="component" value="Unassembled WGS sequence"/>
</dbReference>
<evidence type="ECO:0000313" key="3">
    <source>
        <dbReference type="Proteomes" id="UP001065593"/>
    </source>
</evidence>
<dbReference type="RefSeq" id="WP_264987233.1">
    <property type="nucleotide sequence ID" value="NZ_BRZA01000001.1"/>
</dbReference>
<sequence length="100" mass="11569">MDGCITVSMLPEEYQGVAELVGIDLFLKLCSLYGGSSLYIPKKERVTRHIRDIKIKSEFNEGNYKELSRKYNLSESHIRKIVGNPRIIEQTTIFNFLEEN</sequence>
<dbReference type="SUPFAM" id="SSF46689">
    <property type="entry name" value="Homeodomain-like"/>
    <property type="match status" value="1"/>
</dbReference>
<proteinExistence type="predicted"/>
<feature type="domain" description="Mor transcription activator" evidence="1">
    <location>
        <begin position="16"/>
        <end position="84"/>
    </location>
</feature>
<keyword evidence="3" id="KW-1185">Reference proteome</keyword>
<evidence type="ECO:0000313" key="2">
    <source>
        <dbReference type="EMBL" id="GLC87510.1"/>
    </source>
</evidence>
<dbReference type="InterPro" id="IPR014875">
    <property type="entry name" value="Mor_transcription_activator"/>
</dbReference>
<dbReference type="EMBL" id="BRZA01000001">
    <property type="protein sequence ID" value="GLC87510.1"/>
    <property type="molecule type" value="Genomic_DNA"/>
</dbReference>
<dbReference type="InterPro" id="IPR052411">
    <property type="entry name" value="c-mor_Regulatory_Protein"/>
</dbReference>
<dbReference type="Pfam" id="PF08765">
    <property type="entry name" value="Mor"/>
    <property type="match status" value="1"/>
</dbReference>